<dbReference type="Gene3D" id="3.50.50.60">
    <property type="entry name" value="FAD/NAD(P)-binding domain"/>
    <property type="match status" value="1"/>
</dbReference>
<feature type="compositionally biased region" description="Basic residues" evidence="1">
    <location>
        <begin position="1"/>
        <end position="11"/>
    </location>
</feature>
<protein>
    <recommendedName>
        <fullName evidence="2">FAD dependent oxidoreductase domain-containing protein</fullName>
    </recommendedName>
</protein>
<keyword evidence="4" id="KW-1185">Reference proteome</keyword>
<feature type="region of interest" description="Disordered" evidence="1">
    <location>
        <begin position="1"/>
        <end position="41"/>
    </location>
</feature>
<dbReference type="Pfam" id="PF01266">
    <property type="entry name" value="DAO"/>
    <property type="match status" value="1"/>
</dbReference>
<evidence type="ECO:0000313" key="4">
    <source>
        <dbReference type="Proteomes" id="UP000322667"/>
    </source>
</evidence>
<dbReference type="GO" id="GO:0005737">
    <property type="term" value="C:cytoplasm"/>
    <property type="evidence" value="ECO:0007669"/>
    <property type="project" value="TreeGrafter"/>
</dbReference>
<accession>A0A5D2MNL6</accession>
<evidence type="ECO:0000259" key="2">
    <source>
        <dbReference type="Pfam" id="PF01266"/>
    </source>
</evidence>
<organism evidence="3 4">
    <name type="scientific">Gossypium tomentosum</name>
    <name type="common">Hawaiian cotton</name>
    <name type="synonym">Gossypium sandvicense</name>
    <dbReference type="NCBI Taxonomy" id="34277"/>
    <lineage>
        <taxon>Eukaryota</taxon>
        <taxon>Viridiplantae</taxon>
        <taxon>Streptophyta</taxon>
        <taxon>Embryophyta</taxon>
        <taxon>Tracheophyta</taxon>
        <taxon>Spermatophyta</taxon>
        <taxon>Magnoliopsida</taxon>
        <taxon>eudicotyledons</taxon>
        <taxon>Gunneridae</taxon>
        <taxon>Pentapetalae</taxon>
        <taxon>rosids</taxon>
        <taxon>malvids</taxon>
        <taxon>Malvales</taxon>
        <taxon>Malvaceae</taxon>
        <taxon>Malvoideae</taxon>
        <taxon>Gossypium</taxon>
    </lineage>
</organism>
<evidence type="ECO:0000313" key="3">
    <source>
        <dbReference type="EMBL" id="TYH93015.1"/>
    </source>
</evidence>
<reference evidence="3 4" key="1">
    <citation type="submission" date="2019-07" db="EMBL/GenBank/DDBJ databases">
        <title>WGS assembly of Gossypium tomentosum.</title>
        <authorList>
            <person name="Chen Z.J."/>
            <person name="Sreedasyam A."/>
            <person name="Ando A."/>
            <person name="Song Q."/>
            <person name="De L."/>
            <person name="Hulse-Kemp A."/>
            <person name="Ding M."/>
            <person name="Ye W."/>
            <person name="Kirkbride R."/>
            <person name="Jenkins J."/>
            <person name="Plott C."/>
            <person name="Lovell J."/>
            <person name="Lin Y.-M."/>
            <person name="Vaughn R."/>
            <person name="Liu B."/>
            <person name="Li W."/>
            <person name="Simpson S."/>
            <person name="Scheffler B."/>
            <person name="Saski C."/>
            <person name="Grover C."/>
            <person name="Hu G."/>
            <person name="Conover J."/>
            <person name="Carlson J."/>
            <person name="Shu S."/>
            <person name="Boston L."/>
            <person name="Williams M."/>
            <person name="Peterson D."/>
            <person name="Mcgee K."/>
            <person name="Jones D."/>
            <person name="Wendel J."/>
            <person name="Stelly D."/>
            <person name="Grimwood J."/>
            <person name="Schmutz J."/>
        </authorList>
    </citation>
    <scope>NUCLEOTIDE SEQUENCE [LARGE SCALE GENOMIC DNA]</scope>
    <source>
        <strain evidence="3">7179.01</strain>
    </source>
</reference>
<dbReference type="PANTHER" id="PTHR13847:SF261">
    <property type="entry name" value="FAD-DEPENDENT OXIDOREDUCTASE FAMILY PROTEIN"/>
    <property type="match status" value="1"/>
</dbReference>
<dbReference type="SUPFAM" id="SSF51905">
    <property type="entry name" value="FAD/NAD(P)-binding domain"/>
    <property type="match status" value="1"/>
</dbReference>
<feature type="domain" description="FAD dependent oxidoreductase" evidence="2">
    <location>
        <begin position="100"/>
        <end position="375"/>
    </location>
</feature>
<name>A0A5D2MNL6_GOSTO</name>
<dbReference type="AlphaFoldDB" id="A0A5D2MNL6"/>
<dbReference type="InterPro" id="IPR006076">
    <property type="entry name" value="FAD-dep_OxRdtase"/>
</dbReference>
<dbReference type="PANTHER" id="PTHR13847">
    <property type="entry name" value="SARCOSINE DEHYDROGENASE-RELATED"/>
    <property type="match status" value="1"/>
</dbReference>
<dbReference type="Gene3D" id="3.30.9.10">
    <property type="entry name" value="D-Amino Acid Oxidase, subunit A, domain 2"/>
    <property type="match status" value="1"/>
</dbReference>
<evidence type="ECO:0000256" key="1">
    <source>
        <dbReference type="SAM" id="MobiDB-lite"/>
    </source>
</evidence>
<gene>
    <name evidence="3" type="ORF">ES332_A13G224500v1</name>
</gene>
<dbReference type="EMBL" id="CM017622">
    <property type="protein sequence ID" value="TYH93015.1"/>
    <property type="molecule type" value="Genomic_DNA"/>
</dbReference>
<proteinExistence type="predicted"/>
<dbReference type="InterPro" id="IPR036188">
    <property type="entry name" value="FAD/NAD-bd_sf"/>
</dbReference>
<dbReference type="Proteomes" id="UP000322667">
    <property type="component" value="Chromosome A13"/>
</dbReference>
<sequence>MEEKPRRHGHGQLREEEPPLPAIDHRTGRRTPATTPPFAVAGKPKKAPFFSFLRIESRSGVRKAEIPAKRAKIERDLSVLPLSTAAGNRCGKRHGGGRQHGRVGVVLVADNMGEWEENAKNCLANCKIEIIDKNAAEKLVPHIHMPFNLAFYMPEAINVNSKYYLNALFLACQNIVKELSASSFGKKNLCLQKKSVYELRELEGEYDAVIICLGAKADLLPELAGKLPLRICRGVILHLQLPDKIGEDYPDHGPSILSDAWLAIKGNRSLYFGSTWEWKSRNSSSNVSTDEASDALQELLPKASAIYPGITSWSFAGARAGLRAMPPLTPHGSLPLLGCVNNILGNDLKCKYWLLGGLGSRGLLYHGWLGKLTAEAVLSCNEQIIPSELTSWKNKDSRP</sequence>